<feature type="binding site" evidence="7">
    <location>
        <position position="860"/>
    </location>
    <ligand>
        <name>Zn(2+)</name>
        <dbReference type="ChEBI" id="CHEBI:29105"/>
        <label>2</label>
    </ligand>
</feature>
<comment type="caution">
    <text evidence="11">The sequence shown here is derived from an EMBL/GenBank/DDBJ whole genome shotgun (WGS) entry which is preliminary data.</text>
</comment>
<feature type="compositionally biased region" description="Pro residues" evidence="9">
    <location>
        <begin position="628"/>
        <end position="638"/>
    </location>
</feature>
<evidence type="ECO:0000313" key="12">
    <source>
        <dbReference type="Proteomes" id="UP000720189"/>
    </source>
</evidence>
<dbReference type="CDD" id="cd17017">
    <property type="entry name" value="ING_Yng1p"/>
    <property type="match status" value="1"/>
</dbReference>
<dbReference type="InterPro" id="IPR013083">
    <property type="entry name" value="Znf_RING/FYVE/PHD"/>
</dbReference>
<feature type="domain" description="PHD-type" evidence="10">
    <location>
        <begin position="814"/>
        <end position="866"/>
    </location>
</feature>
<sequence length="882" mass="95709">MGERTDLDGDTNMEAISPTNQTLPLKAPSLERIDSLASMESRADPDAQTTVTDFLDFTDYLPSDIVRSLTLIGQLDQTYANASHKVHDLTTIWGRLPTLPQEERPAPVQLRADISEQLEQAINSRTFAHAEAIRMSENINRHYTKAKVLLSKLRKMRDNYPTEEPKSPVQSKSPQLARSKAPNKAAGDGQKPRRPQVPRIIVPGEIQAPYDLDYDSYTDESEVSSDEDSDTPAPNRRTPAPGARIKVVTTKPPKTPNRLARPVTYATPALSQAAAANNAALLQPPPEDAVVGSPDAPWLQLTQYELAKLRKRMKKNATWTPSETMIARELKALGRGPDAYHEAKKKAEDEGESFEPPVPKPVVDSESGEKQLPAGAMSVEVLEAEEVPTSNRGMKLNEAKKLKREALAKMAAEEAEESARKMNEAAKLFLGNGNNNNSNNNGNQAAPKTPTSETPKETPKPAKTRAASRSTKRKREPEPEEPNNSNGSAEKTESQSLRPQAKRAKTETPVPPPPQLTLSKGPSPEQALSVPTAPGDLAAAQHAQTPVPIPIPGRATRGSVKSPTPSPAAVSTTGPSKPPPQQTPVPLPLTETRKSVTPVLPPVRENSKRETRGEAAKRTQQAQQQAELPPPQVIPPIPEISEEEPLKTEENSSPAPQLQHVQIALAPPPSPPPPPPPPLPQLAPEVANKAANKQVPSRAPTPRLTPGPEGLAIRRPSSRGKAASQEPQPSLAADRPRRASTARNTPAPEPRPPKRTKRPAPGIVSTTKSGGNSAVGKRKAPPKKKARTKKDKGSVEVELEDVDDDGNPIDPDEPKYCLCNRVSFGTMIACENADYCKQEWFHLECVDLEEVPARTTKWYCPECRIKLNIGEKGEVSARGVKK</sequence>
<gene>
    <name evidence="11" type="ORF">BKA55DRAFT_555768</name>
</gene>
<feature type="region of interest" description="Disordered" evidence="9">
    <location>
        <begin position="1"/>
        <end position="23"/>
    </location>
</feature>
<dbReference type="InterPro" id="IPR024610">
    <property type="entry name" value="ING_N_histone-binding"/>
</dbReference>
<dbReference type="GeneID" id="70221612"/>
<dbReference type="RefSeq" id="XP_046055300.1">
    <property type="nucleotide sequence ID" value="XM_046191658.1"/>
</dbReference>
<dbReference type="OrthoDB" id="5411773at2759"/>
<feature type="binding site" evidence="7">
    <location>
        <position position="830"/>
    </location>
    <ligand>
        <name>Zn(2+)</name>
        <dbReference type="ChEBI" id="CHEBI:29105"/>
        <label>2</label>
    </ligand>
</feature>
<organism evidence="11 12">
    <name type="scientific">Fusarium redolens</name>
    <dbReference type="NCBI Taxonomy" id="48865"/>
    <lineage>
        <taxon>Eukaryota</taxon>
        <taxon>Fungi</taxon>
        <taxon>Dikarya</taxon>
        <taxon>Ascomycota</taxon>
        <taxon>Pezizomycotina</taxon>
        <taxon>Sordariomycetes</taxon>
        <taxon>Hypocreomycetidae</taxon>
        <taxon>Hypocreales</taxon>
        <taxon>Nectriaceae</taxon>
        <taxon>Fusarium</taxon>
        <taxon>Fusarium redolens species complex</taxon>
    </lineage>
</organism>
<evidence type="ECO:0000256" key="6">
    <source>
        <dbReference type="ARBA" id="ARBA00023242"/>
    </source>
</evidence>
<keyword evidence="12" id="KW-1185">Reference proteome</keyword>
<feature type="binding site" evidence="7">
    <location>
        <position position="863"/>
    </location>
    <ligand>
        <name>Zn(2+)</name>
        <dbReference type="ChEBI" id="CHEBI:29105"/>
        <label>2</label>
    </ligand>
</feature>
<dbReference type="SMART" id="SM00249">
    <property type="entry name" value="PHD"/>
    <property type="match status" value="1"/>
</dbReference>
<feature type="compositionally biased region" description="Basic and acidic residues" evidence="9">
    <location>
        <begin position="605"/>
        <end position="617"/>
    </location>
</feature>
<comment type="similarity">
    <text evidence="2">Belongs to the ING family.</text>
</comment>
<feature type="binding site" evidence="7">
    <location>
        <position position="819"/>
    </location>
    <ligand>
        <name>Zn(2+)</name>
        <dbReference type="ChEBI" id="CHEBI:29105"/>
        <label>1</label>
    </ligand>
</feature>
<evidence type="ECO:0000259" key="10">
    <source>
        <dbReference type="PROSITE" id="PS50016"/>
    </source>
</evidence>
<dbReference type="Proteomes" id="UP000720189">
    <property type="component" value="Unassembled WGS sequence"/>
</dbReference>
<feature type="binding site" evidence="7">
    <location>
        <position position="836"/>
    </location>
    <ligand>
        <name>Zn(2+)</name>
        <dbReference type="ChEBI" id="CHEBI:29105"/>
        <label>2</label>
    </ligand>
</feature>
<dbReference type="Gene3D" id="3.30.40.10">
    <property type="entry name" value="Zinc/RING finger domain, C3HC4 (zinc finger)"/>
    <property type="match status" value="1"/>
</dbReference>
<feature type="compositionally biased region" description="Low complexity" evidence="9">
    <location>
        <begin position="431"/>
        <end position="453"/>
    </location>
</feature>
<evidence type="ECO:0000256" key="1">
    <source>
        <dbReference type="ARBA" id="ARBA00004123"/>
    </source>
</evidence>
<comment type="subcellular location">
    <subcellularLocation>
        <location evidence="1">Nucleus</location>
    </subcellularLocation>
</comment>
<proteinExistence type="inferred from homology"/>
<feature type="compositionally biased region" description="Pro residues" evidence="9">
    <location>
        <begin position="576"/>
        <end position="587"/>
    </location>
</feature>
<evidence type="ECO:0000256" key="3">
    <source>
        <dbReference type="ARBA" id="ARBA00022723"/>
    </source>
</evidence>
<keyword evidence="4 8" id="KW-0863">Zinc-finger</keyword>
<feature type="binding site" evidence="7">
    <location>
        <position position="842"/>
    </location>
    <ligand>
        <name>Zn(2+)</name>
        <dbReference type="ChEBI" id="CHEBI:29105"/>
        <label>1</label>
    </ligand>
</feature>
<dbReference type="SMART" id="SM01408">
    <property type="entry name" value="ING"/>
    <property type="match status" value="1"/>
</dbReference>
<reference evidence="11" key="1">
    <citation type="journal article" date="2021" name="Nat. Commun.">
        <title>Genetic determinants of endophytism in the Arabidopsis root mycobiome.</title>
        <authorList>
            <person name="Mesny F."/>
            <person name="Miyauchi S."/>
            <person name="Thiergart T."/>
            <person name="Pickel B."/>
            <person name="Atanasova L."/>
            <person name="Karlsson M."/>
            <person name="Huettel B."/>
            <person name="Barry K.W."/>
            <person name="Haridas S."/>
            <person name="Chen C."/>
            <person name="Bauer D."/>
            <person name="Andreopoulos W."/>
            <person name="Pangilinan J."/>
            <person name="LaButti K."/>
            <person name="Riley R."/>
            <person name="Lipzen A."/>
            <person name="Clum A."/>
            <person name="Drula E."/>
            <person name="Henrissat B."/>
            <person name="Kohler A."/>
            <person name="Grigoriev I.V."/>
            <person name="Martin F.M."/>
            <person name="Hacquard S."/>
        </authorList>
    </citation>
    <scope>NUCLEOTIDE SEQUENCE</scope>
    <source>
        <strain evidence="11">MPI-CAGE-AT-0023</strain>
    </source>
</reference>
<feature type="compositionally biased region" description="Pro residues" evidence="9">
    <location>
        <begin position="666"/>
        <end position="681"/>
    </location>
</feature>
<evidence type="ECO:0000256" key="5">
    <source>
        <dbReference type="ARBA" id="ARBA00022833"/>
    </source>
</evidence>
<evidence type="ECO:0000256" key="9">
    <source>
        <dbReference type="SAM" id="MobiDB-lite"/>
    </source>
</evidence>
<dbReference type="InterPro" id="IPR028651">
    <property type="entry name" value="ING_fam"/>
</dbReference>
<name>A0A9P9KS15_FUSRE</name>
<dbReference type="GO" id="GO:0005634">
    <property type="term" value="C:nucleus"/>
    <property type="evidence" value="ECO:0007669"/>
    <property type="project" value="UniProtKB-SubCell"/>
</dbReference>
<dbReference type="GO" id="GO:0006355">
    <property type="term" value="P:regulation of DNA-templated transcription"/>
    <property type="evidence" value="ECO:0007669"/>
    <property type="project" value="TreeGrafter"/>
</dbReference>
<dbReference type="GO" id="GO:0004402">
    <property type="term" value="F:histone acetyltransferase activity"/>
    <property type="evidence" value="ECO:0007669"/>
    <property type="project" value="TreeGrafter"/>
</dbReference>
<feature type="binding site" evidence="7">
    <location>
        <position position="845"/>
    </location>
    <ligand>
        <name>Zn(2+)</name>
        <dbReference type="ChEBI" id="CHEBI:29105"/>
        <label>1</label>
    </ligand>
</feature>
<feature type="compositionally biased region" description="Polar residues" evidence="9">
    <location>
        <begin position="651"/>
        <end position="660"/>
    </location>
</feature>
<dbReference type="PANTHER" id="PTHR10333">
    <property type="entry name" value="INHIBITOR OF GROWTH PROTEIN"/>
    <property type="match status" value="1"/>
</dbReference>
<dbReference type="PROSITE" id="PS50016">
    <property type="entry name" value="ZF_PHD_2"/>
    <property type="match status" value="1"/>
</dbReference>
<keyword evidence="3 7" id="KW-0479">Metal-binding</keyword>
<dbReference type="EMBL" id="JAGMUX010000002">
    <property type="protein sequence ID" value="KAH7267481.1"/>
    <property type="molecule type" value="Genomic_DNA"/>
</dbReference>
<keyword evidence="5 7" id="KW-0862">Zinc</keyword>
<evidence type="ECO:0000256" key="8">
    <source>
        <dbReference type="PROSITE-ProRule" id="PRU00146"/>
    </source>
</evidence>
<evidence type="ECO:0000256" key="2">
    <source>
        <dbReference type="ARBA" id="ARBA00010210"/>
    </source>
</evidence>
<dbReference type="SUPFAM" id="SSF57903">
    <property type="entry name" value="FYVE/PHD zinc finger"/>
    <property type="match status" value="1"/>
</dbReference>
<feature type="compositionally biased region" description="Acidic residues" evidence="9">
    <location>
        <begin position="797"/>
        <end position="807"/>
    </location>
</feature>
<dbReference type="InterPro" id="IPR001965">
    <property type="entry name" value="Znf_PHD"/>
</dbReference>
<feature type="region of interest" description="Disordered" evidence="9">
    <location>
        <begin position="339"/>
        <end position="379"/>
    </location>
</feature>
<feature type="compositionally biased region" description="Basic and acidic residues" evidence="9">
    <location>
        <begin position="339"/>
        <end position="348"/>
    </location>
</feature>
<feature type="region of interest" description="Disordered" evidence="9">
    <location>
        <begin position="159"/>
        <end position="243"/>
    </location>
</feature>
<dbReference type="AlphaFoldDB" id="A0A9P9KS15"/>
<feature type="region of interest" description="Disordered" evidence="9">
    <location>
        <begin position="407"/>
        <end position="807"/>
    </location>
</feature>
<accession>A0A9P9KS15</accession>
<dbReference type="PANTHER" id="PTHR10333:SF94">
    <property type="entry name" value="FINGER DOMAIN PROTEIN, PUTATIVE (AFU_ORTHOLOGUE AFUA_3G11940)-RELATED"/>
    <property type="match status" value="1"/>
</dbReference>
<protein>
    <recommendedName>
        <fullName evidence="10">PHD-type domain-containing protein</fullName>
    </recommendedName>
</protein>
<feature type="binding site" evidence="7">
    <location>
        <position position="817"/>
    </location>
    <ligand>
        <name>Zn(2+)</name>
        <dbReference type="ChEBI" id="CHEBI:29105"/>
        <label>1</label>
    </ligand>
</feature>
<evidence type="ECO:0000256" key="7">
    <source>
        <dbReference type="PIRSR" id="PIRSR628651-51"/>
    </source>
</evidence>
<keyword evidence="6" id="KW-0539">Nucleus</keyword>
<feature type="compositionally biased region" description="Polar residues" evidence="9">
    <location>
        <begin position="483"/>
        <end position="498"/>
    </location>
</feature>
<evidence type="ECO:0000313" key="11">
    <source>
        <dbReference type="EMBL" id="KAH7267481.1"/>
    </source>
</evidence>
<dbReference type="InterPro" id="IPR011011">
    <property type="entry name" value="Znf_FYVE_PHD"/>
</dbReference>
<feature type="compositionally biased region" description="Basic residues" evidence="9">
    <location>
        <begin position="776"/>
        <end position="790"/>
    </location>
</feature>
<dbReference type="GO" id="GO:0008270">
    <property type="term" value="F:zinc ion binding"/>
    <property type="evidence" value="ECO:0007669"/>
    <property type="project" value="UniProtKB-KW"/>
</dbReference>
<dbReference type="CDD" id="cd15505">
    <property type="entry name" value="PHD_ING"/>
    <property type="match status" value="1"/>
</dbReference>
<dbReference type="InterPro" id="IPR019787">
    <property type="entry name" value="Znf_PHD-finger"/>
</dbReference>
<dbReference type="Gene3D" id="6.10.140.1740">
    <property type="match status" value="1"/>
</dbReference>
<feature type="compositionally biased region" description="Acidic residues" evidence="9">
    <location>
        <begin position="212"/>
        <end position="230"/>
    </location>
</feature>
<dbReference type="GO" id="GO:0000123">
    <property type="term" value="C:histone acetyltransferase complex"/>
    <property type="evidence" value="ECO:0007669"/>
    <property type="project" value="TreeGrafter"/>
</dbReference>
<evidence type="ECO:0000256" key="4">
    <source>
        <dbReference type="ARBA" id="ARBA00022771"/>
    </source>
</evidence>